<proteinExistence type="predicted"/>
<evidence type="ECO:0000313" key="1">
    <source>
        <dbReference type="EMBL" id="MCI07920.1"/>
    </source>
</evidence>
<comment type="caution">
    <text evidence="1">The sequence shown here is derived from an EMBL/GenBank/DDBJ whole genome shotgun (WGS) entry which is preliminary data.</text>
</comment>
<name>A0A392P904_9FABA</name>
<sequence length="215" mass="24257">MVNHDVSRILVDEGSSYDIIYEELFTKLGLKKENLAPYHNTYLQGFIGAITRPWGFVDLLVTFGEGEIVNSERTVDVQFFVDPCKSVYNCILGRPTLASLRVLLPIVHLKIKYHNAKDEVVTCRFDGSVVTARAPLLGDPVPATSRSSVLPSLVEFLPSVGIEPRTLGFKYVFNAFPLERGVEKIVRWQGRDRLREGPELLQVCRCYKTLQKALD</sequence>
<feature type="non-terminal residue" evidence="1">
    <location>
        <position position="215"/>
    </location>
</feature>
<dbReference type="AlphaFoldDB" id="A0A392P904"/>
<dbReference type="Gene3D" id="2.40.70.10">
    <property type="entry name" value="Acid Proteases"/>
    <property type="match status" value="1"/>
</dbReference>
<dbReference type="CDD" id="cd00303">
    <property type="entry name" value="retropepsin_like"/>
    <property type="match status" value="1"/>
</dbReference>
<dbReference type="Proteomes" id="UP000265520">
    <property type="component" value="Unassembled WGS sequence"/>
</dbReference>
<dbReference type="PANTHER" id="PTHR33240:SF15">
    <property type="entry name" value="GAG-PRO-LIKE PROTEIN"/>
    <property type="match status" value="1"/>
</dbReference>
<evidence type="ECO:0000313" key="2">
    <source>
        <dbReference type="Proteomes" id="UP000265520"/>
    </source>
</evidence>
<organism evidence="1 2">
    <name type="scientific">Trifolium medium</name>
    <dbReference type="NCBI Taxonomy" id="97028"/>
    <lineage>
        <taxon>Eukaryota</taxon>
        <taxon>Viridiplantae</taxon>
        <taxon>Streptophyta</taxon>
        <taxon>Embryophyta</taxon>
        <taxon>Tracheophyta</taxon>
        <taxon>Spermatophyta</taxon>
        <taxon>Magnoliopsida</taxon>
        <taxon>eudicotyledons</taxon>
        <taxon>Gunneridae</taxon>
        <taxon>Pentapetalae</taxon>
        <taxon>rosids</taxon>
        <taxon>fabids</taxon>
        <taxon>Fabales</taxon>
        <taxon>Fabaceae</taxon>
        <taxon>Papilionoideae</taxon>
        <taxon>50 kb inversion clade</taxon>
        <taxon>NPAAA clade</taxon>
        <taxon>Hologalegina</taxon>
        <taxon>IRL clade</taxon>
        <taxon>Trifolieae</taxon>
        <taxon>Trifolium</taxon>
    </lineage>
</organism>
<keyword evidence="2" id="KW-1185">Reference proteome</keyword>
<dbReference type="InterPro" id="IPR021109">
    <property type="entry name" value="Peptidase_aspartic_dom_sf"/>
</dbReference>
<accession>A0A392P904</accession>
<dbReference type="EMBL" id="LXQA010067150">
    <property type="protein sequence ID" value="MCI07920.1"/>
    <property type="molecule type" value="Genomic_DNA"/>
</dbReference>
<reference evidence="1 2" key="1">
    <citation type="journal article" date="2018" name="Front. Plant Sci.">
        <title>Red Clover (Trifolium pratense) and Zigzag Clover (T. medium) - A Picture of Genomic Similarities and Differences.</title>
        <authorList>
            <person name="Dluhosova J."/>
            <person name="Istvanek J."/>
            <person name="Nedelnik J."/>
            <person name="Repkova J."/>
        </authorList>
    </citation>
    <scope>NUCLEOTIDE SEQUENCE [LARGE SCALE GENOMIC DNA]</scope>
    <source>
        <strain evidence="2">cv. 10/8</strain>
        <tissue evidence="1">Leaf</tissue>
    </source>
</reference>
<protein>
    <submittedName>
        <fullName evidence="1">Uncharacterized protein</fullName>
    </submittedName>
</protein>
<dbReference type="PANTHER" id="PTHR33240">
    <property type="entry name" value="OS08G0508500 PROTEIN"/>
    <property type="match status" value="1"/>
</dbReference>